<dbReference type="FunFam" id="3.40.50.1820:FF:000065">
    <property type="entry name" value="Phospholipase A1-II 3"/>
    <property type="match status" value="1"/>
</dbReference>
<reference evidence="7 8" key="1">
    <citation type="submission" date="2019-04" db="EMBL/GenBank/DDBJ databases">
        <title>An improved genome assembly and genetic linkage map for asparagus bean, Vigna unguiculata ssp. sesquipedialis.</title>
        <authorList>
            <person name="Xia Q."/>
            <person name="Zhang R."/>
            <person name="Dong Y."/>
        </authorList>
    </citation>
    <scope>NUCLEOTIDE SEQUENCE [LARGE SCALE GENOMIC DNA]</scope>
    <source>
        <tissue evidence="7">Leaf</tissue>
    </source>
</reference>
<evidence type="ECO:0000256" key="3">
    <source>
        <dbReference type="ARBA" id="ARBA00022963"/>
    </source>
</evidence>
<evidence type="ECO:0000256" key="2">
    <source>
        <dbReference type="ARBA" id="ARBA00022801"/>
    </source>
</evidence>
<organism evidence="7 8">
    <name type="scientific">Vigna unguiculata</name>
    <name type="common">Cowpea</name>
    <dbReference type="NCBI Taxonomy" id="3917"/>
    <lineage>
        <taxon>Eukaryota</taxon>
        <taxon>Viridiplantae</taxon>
        <taxon>Streptophyta</taxon>
        <taxon>Embryophyta</taxon>
        <taxon>Tracheophyta</taxon>
        <taxon>Spermatophyta</taxon>
        <taxon>Magnoliopsida</taxon>
        <taxon>eudicotyledons</taxon>
        <taxon>Gunneridae</taxon>
        <taxon>Pentapetalae</taxon>
        <taxon>rosids</taxon>
        <taxon>fabids</taxon>
        <taxon>Fabales</taxon>
        <taxon>Fabaceae</taxon>
        <taxon>Papilionoideae</taxon>
        <taxon>50 kb inversion clade</taxon>
        <taxon>NPAAA clade</taxon>
        <taxon>indigoferoid/millettioid clade</taxon>
        <taxon>Phaseoleae</taxon>
        <taxon>Vigna</taxon>
    </lineage>
</organism>
<dbReference type="EC" id="3.1.1.-" evidence="5"/>
<feature type="domain" description="Fungal lipase-type" evidence="6">
    <location>
        <begin position="136"/>
        <end position="293"/>
    </location>
</feature>
<gene>
    <name evidence="7" type="ORF">DEO72_LG2g3669</name>
</gene>
<dbReference type="PANTHER" id="PTHR31828:SF15">
    <property type="entry name" value="PHOSPHOLIPASE A1"/>
    <property type="match status" value="1"/>
</dbReference>
<dbReference type="SUPFAM" id="SSF53474">
    <property type="entry name" value="alpha/beta-Hydrolases"/>
    <property type="match status" value="1"/>
</dbReference>
<evidence type="ECO:0000313" key="7">
    <source>
        <dbReference type="EMBL" id="QCD83325.1"/>
    </source>
</evidence>
<keyword evidence="8" id="KW-1185">Reference proteome</keyword>
<dbReference type="CDD" id="cd00519">
    <property type="entry name" value="Lipase_3"/>
    <property type="match status" value="1"/>
</dbReference>
<dbReference type="EMBL" id="CP039346">
    <property type="protein sequence ID" value="QCD83325.1"/>
    <property type="molecule type" value="Genomic_DNA"/>
</dbReference>
<name>A0A4D6L4E3_VIGUN</name>
<evidence type="ECO:0000259" key="6">
    <source>
        <dbReference type="Pfam" id="PF01764"/>
    </source>
</evidence>
<keyword evidence="3 5" id="KW-0442">Lipid degradation</keyword>
<keyword evidence="4 5" id="KW-0443">Lipid metabolism</keyword>
<evidence type="ECO:0000313" key="8">
    <source>
        <dbReference type="Proteomes" id="UP000501690"/>
    </source>
</evidence>
<sequence length="400" mass="45105">MDSQSIGRKWRDLSGRSFWEGLLEPLDIDLRHYILHYGQLAQATYDAFNSEKLSVYAGNCRYSKRDFFSRVGLEHGNPFKYEVTEFLYATSKATASRQFVLNWFSKDEWSMESNWIGYVAVATDEGKAALGRRDIVVAWRGTVQGSEWVQNLDFPSDPAPLIFPDARAEVHTGFYSLYTSNNPASPITQTSVRNQVLEEVGRLVEKYKDEEISISVTGHSLGGALATLTAVDIIGQGLNIRKEQPHRICPVTAFLFASPRVGNSHFGKIFSKYKHLRALRIRNKKDQVPKLPIGLTVVGEELVIDTRKSKYLKDGVSAHNLEVYLHGVAGTQGKKGGFNLEVNRDISLLNKNIDALKDEYLVPVEWRVHENKGMVQQSDGTWKLIDHHEDVIPSLHASKL</sequence>
<proteinExistence type="inferred from homology"/>
<comment type="function">
    <text evidence="5">Acylhydrolase that catalyzes the hydrolysis of phospholipids at the sn-1 position.</text>
</comment>
<dbReference type="AlphaFoldDB" id="A0A4D6L4E3"/>
<evidence type="ECO:0000256" key="4">
    <source>
        <dbReference type="ARBA" id="ARBA00023098"/>
    </source>
</evidence>
<evidence type="ECO:0000256" key="5">
    <source>
        <dbReference type="RuleBase" id="RU367093"/>
    </source>
</evidence>
<keyword evidence="2 5" id="KW-0378">Hydrolase</keyword>
<dbReference type="Proteomes" id="UP000501690">
    <property type="component" value="Linkage Group LG2"/>
</dbReference>
<dbReference type="GO" id="GO:0008970">
    <property type="term" value="F:phospholipase A1 activity"/>
    <property type="evidence" value="ECO:0007669"/>
    <property type="project" value="UniProtKB-UniRule"/>
</dbReference>
<dbReference type="InterPro" id="IPR033556">
    <property type="entry name" value="PLA"/>
</dbReference>
<evidence type="ECO:0000256" key="1">
    <source>
        <dbReference type="ARBA" id="ARBA00010701"/>
    </source>
</evidence>
<dbReference type="GO" id="GO:0016042">
    <property type="term" value="P:lipid catabolic process"/>
    <property type="evidence" value="ECO:0007669"/>
    <property type="project" value="UniProtKB-UniRule"/>
</dbReference>
<accession>A0A4D6L4E3</accession>
<dbReference type="InterPro" id="IPR029058">
    <property type="entry name" value="AB_hydrolase_fold"/>
</dbReference>
<dbReference type="PANTHER" id="PTHR31828">
    <property type="entry name" value="PHOSPHOLIPASE A1-IIGAMMA"/>
    <property type="match status" value="1"/>
</dbReference>
<dbReference type="Gene3D" id="3.40.50.1820">
    <property type="entry name" value="alpha/beta hydrolase"/>
    <property type="match status" value="1"/>
</dbReference>
<comment type="similarity">
    <text evidence="1 5">Belongs to the AB hydrolase superfamily. Lipase family.</text>
</comment>
<dbReference type="InterPro" id="IPR002921">
    <property type="entry name" value="Fungal_lipase-type"/>
</dbReference>
<dbReference type="GO" id="GO:0005737">
    <property type="term" value="C:cytoplasm"/>
    <property type="evidence" value="ECO:0007669"/>
    <property type="project" value="UniProtKB-ARBA"/>
</dbReference>
<dbReference type="Pfam" id="PF01764">
    <property type="entry name" value="Lipase_3"/>
    <property type="match status" value="1"/>
</dbReference>
<protein>
    <recommendedName>
        <fullName evidence="5">Phospholipase A1</fullName>
        <ecNumber evidence="5">3.1.1.-</ecNumber>
    </recommendedName>
</protein>